<proteinExistence type="predicted"/>
<keyword evidence="2" id="KW-1185">Reference proteome</keyword>
<name>A0A1I2H6L6_9GAMM</name>
<dbReference type="EMBL" id="FONH01000011">
    <property type="protein sequence ID" value="SFF25825.1"/>
    <property type="molecule type" value="Genomic_DNA"/>
</dbReference>
<reference evidence="2" key="1">
    <citation type="submission" date="2016-10" db="EMBL/GenBank/DDBJ databases">
        <authorList>
            <person name="Varghese N."/>
            <person name="Submissions S."/>
        </authorList>
    </citation>
    <scope>NUCLEOTIDE SEQUENCE [LARGE SCALE GENOMIC DNA]</scope>
    <source>
        <strain evidence="2">UNC178MFTsu3.1</strain>
    </source>
</reference>
<evidence type="ECO:0000313" key="1">
    <source>
        <dbReference type="EMBL" id="SFF25825.1"/>
    </source>
</evidence>
<accession>A0A1I2H6L6</accession>
<evidence type="ECO:0000313" key="2">
    <source>
        <dbReference type="Proteomes" id="UP000199477"/>
    </source>
</evidence>
<dbReference type="Gene3D" id="1.25.40.20">
    <property type="entry name" value="Ankyrin repeat-containing domain"/>
    <property type="match status" value="1"/>
</dbReference>
<dbReference type="Proteomes" id="UP000199477">
    <property type="component" value="Unassembled WGS sequence"/>
</dbReference>
<dbReference type="SMART" id="SM00248">
    <property type="entry name" value="ANK"/>
    <property type="match status" value="2"/>
</dbReference>
<sequence length="163" mass="17683">MGYADVIVLMLRDAAVVRNEGPYALNLSVQQGRLEITQLLLASGVSPNEPIKGGWYPYAEAAKQGDVSSMCLMLDYGVNVSLKNDRVGNLVMALSGRHFDAAVLLMLSGYVPDDSEKKKVLGLGDRWGARELYSAVMSIKPNEGSLSQQCKAAEKSWKSVMAK</sequence>
<dbReference type="STRING" id="500610.SAMN02799615_02897"/>
<gene>
    <name evidence="1" type="ORF">SAMN02799615_02897</name>
</gene>
<protein>
    <submittedName>
        <fullName evidence="1">Uncharacterized protein</fullName>
    </submittedName>
</protein>
<dbReference type="InterPro" id="IPR002110">
    <property type="entry name" value="Ankyrin_rpt"/>
</dbReference>
<dbReference type="InterPro" id="IPR036770">
    <property type="entry name" value="Ankyrin_rpt-contain_sf"/>
</dbReference>
<dbReference type="AlphaFoldDB" id="A0A1I2H6L6"/>
<organism evidence="1 2">
    <name type="scientific">Dyella marensis</name>
    <dbReference type="NCBI Taxonomy" id="500610"/>
    <lineage>
        <taxon>Bacteria</taxon>
        <taxon>Pseudomonadati</taxon>
        <taxon>Pseudomonadota</taxon>
        <taxon>Gammaproteobacteria</taxon>
        <taxon>Lysobacterales</taxon>
        <taxon>Rhodanobacteraceae</taxon>
        <taxon>Dyella</taxon>
    </lineage>
</organism>
<dbReference type="SUPFAM" id="SSF48403">
    <property type="entry name" value="Ankyrin repeat"/>
    <property type="match status" value="1"/>
</dbReference>